<proteinExistence type="predicted"/>
<evidence type="ECO:0000313" key="1">
    <source>
        <dbReference type="EMBL" id="TQS84644.1"/>
    </source>
</evidence>
<organism evidence="1 2">
    <name type="scientific">Candidatus Methanomassiliicoccus intestinalis</name>
    <dbReference type="NCBI Taxonomy" id="1406512"/>
    <lineage>
        <taxon>Archaea</taxon>
        <taxon>Methanobacteriati</taxon>
        <taxon>Thermoplasmatota</taxon>
        <taxon>Thermoplasmata</taxon>
        <taxon>Methanomassiliicoccales</taxon>
        <taxon>Methanomassiliicoccaceae</taxon>
        <taxon>Methanomassiliicoccus</taxon>
    </lineage>
</organism>
<dbReference type="EMBL" id="LVVT01000001">
    <property type="protein sequence ID" value="TQS84644.1"/>
    <property type="molecule type" value="Genomic_DNA"/>
</dbReference>
<protein>
    <submittedName>
        <fullName evidence="1">Uncharacterized protein</fullName>
    </submittedName>
</protein>
<gene>
    <name evidence="1" type="ORF">A3207_00965</name>
</gene>
<accession>A0A8J8PEJ7</accession>
<dbReference type="AlphaFoldDB" id="A0A8J8PEJ7"/>
<reference evidence="1" key="1">
    <citation type="submission" date="2016-03" db="EMBL/GenBank/DDBJ databases">
        <authorList>
            <person name="Borrel G."/>
            <person name="Mccann A."/>
            <person name="O'Toole P.W."/>
        </authorList>
    </citation>
    <scope>NUCLEOTIDE SEQUENCE</scope>
    <source>
        <strain evidence="1">183</strain>
    </source>
</reference>
<dbReference type="RefSeq" id="WP_400256302.1">
    <property type="nucleotide sequence ID" value="NZ_CAYBCB010000014.1"/>
</dbReference>
<sequence length="384" mass="43083">MLRRYHCSIGSSALGGVYYINSSEKDHYDQNEPFFSDRELTVIADDSAAASIESNLNKNTSKIAVQEDLTVDPEHDEIIVIDGTWISASDNSSLLDELTNLLLSGKPIIIIPDEAGVLYTLLADTGKSLGFMIYDESSQIFGFEYIPESGDVYCYSGIGYSTQMNALPDAYLWAEFALQGVYSELSEREETSYIDSKTTVLDHYGSVRTDIVYTDLNESREPSRDGYITGYEIRYFVEMMPNSYEGYRSADVKIFSVNRPALNPDILLFNYFPTSGECTAPMLPQNSLIGQKTKSMPTIDHSDLGDDRFEIIFDIDEKDVMGAYNTSILAGETVNLKSGIYYPDTQINITFCHMNYGLLNFEKYGAYKTFELKPTGYIGFVSEN</sequence>
<dbReference type="Proteomes" id="UP000752814">
    <property type="component" value="Unassembled WGS sequence"/>
</dbReference>
<evidence type="ECO:0000313" key="2">
    <source>
        <dbReference type="Proteomes" id="UP000752814"/>
    </source>
</evidence>
<name>A0A8J8PEJ7_9ARCH</name>
<comment type="caution">
    <text evidence="1">The sequence shown here is derived from an EMBL/GenBank/DDBJ whole genome shotgun (WGS) entry which is preliminary data.</text>
</comment>